<protein>
    <submittedName>
        <fullName evidence="1">T9SS type B sorting domain-containing protein</fullName>
    </submittedName>
</protein>
<dbReference type="Pfam" id="PF13585">
    <property type="entry name" value="CHU_C"/>
    <property type="match status" value="1"/>
</dbReference>
<reference evidence="1 2" key="1">
    <citation type="submission" date="2020-09" db="EMBL/GenBank/DDBJ databases">
        <title>Bacillus nautilus sp. nov., Chryseoglobus crepusculi sp. nov, and Psychrobacter noctis sp. nov., isolated from deep-sea sponges from the equatorial Atlantic.</title>
        <authorList>
            <person name="Stennett H.L."/>
            <person name="Williams S.E."/>
        </authorList>
    </citation>
    <scope>NUCLEOTIDE SEQUENCE [LARGE SCALE GENOMIC DNA]</scope>
    <source>
        <strain evidence="1 2">28M-24</strain>
    </source>
</reference>
<dbReference type="Proteomes" id="UP000627521">
    <property type="component" value="Unassembled WGS sequence"/>
</dbReference>
<organism evidence="1 2">
    <name type="scientific">Olleya marilimosa</name>
    <dbReference type="NCBI Taxonomy" id="272164"/>
    <lineage>
        <taxon>Bacteria</taxon>
        <taxon>Pseudomonadati</taxon>
        <taxon>Bacteroidota</taxon>
        <taxon>Flavobacteriia</taxon>
        <taxon>Flavobacteriales</taxon>
        <taxon>Flavobacteriaceae</taxon>
    </lineage>
</organism>
<dbReference type="EMBL" id="JACXXH010000002">
    <property type="protein sequence ID" value="MBD3862976.1"/>
    <property type="molecule type" value="Genomic_DNA"/>
</dbReference>
<comment type="caution">
    <text evidence="1">The sequence shown here is derived from an EMBL/GenBank/DDBJ whole genome shotgun (WGS) entry which is preliminary data.</text>
</comment>
<evidence type="ECO:0000313" key="1">
    <source>
        <dbReference type="EMBL" id="MBD3862976.1"/>
    </source>
</evidence>
<evidence type="ECO:0000313" key="2">
    <source>
        <dbReference type="Proteomes" id="UP000627521"/>
    </source>
</evidence>
<gene>
    <name evidence="1" type="ORF">IEG06_05895</name>
</gene>
<name>A0ABR8LTE8_9FLAO</name>
<sequence>MKNNRLTATTIIFLSVFFLTQKAIGQLGFCNGNSGDAIFNETFGIGTGQSALPIGTTTYTYANGSEPEDGFYTVSNTSNFFDWFILEDHTEGDTNGKMLVINSDFTSGEFYRTTISGLCVNTSYEFSSWLVNLTPSTGFCGAGAIPINVSFEIWDSTDSNLLASGSTGNLGSLPAPEWLQYGLVFQTLPGQTSVILKMKNNGVGGCGNDLAIDDIVFKSCGDNISIADPLTNNMVSLCSSQTPYSTSLSVTPDNSVFSTHFYQWEESIDGITWTDIIGETTQNITINGITDTRYYRSKVAESFANLNNDLCNVVSEVFQVDVTPLPPTPTLACWETVTINNTTCSWDIIGTQPIQPIVACWETAIFNTTTCTWEVSGTQPLQPSGLQCWETTTFNTTTCEWDIIGDQPFNEETEFVNFCQNETITLQATTDIISPTYTWDTGQTTSFLEVDASGIYTVEVTDGCLTTIITFTVAQLETPLIESVTSRGNDIVVNTSNTGDFEYSIDGINYQNTNVFFNVEGGLYTIYIKANGCNDIVTTLFLHFYIPQFFTPNNDTNNDTFDLKVIQYFESSEVYIYDRFGKLLKSSKNKSFSWDGTFNGSPMPTSDYWYVIIIDGQRRVGHFTLKR</sequence>
<proteinExistence type="predicted"/>
<dbReference type="InterPro" id="IPR026341">
    <property type="entry name" value="T9SS_type_B"/>
</dbReference>
<dbReference type="NCBIfam" id="TIGR04131">
    <property type="entry name" value="Bac_Flav_CTERM"/>
    <property type="match status" value="1"/>
</dbReference>
<keyword evidence="2" id="KW-1185">Reference proteome</keyword>
<dbReference type="RefSeq" id="WP_191101133.1">
    <property type="nucleotide sequence ID" value="NZ_JACXXH010000002.1"/>
</dbReference>
<accession>A0ABR8LTE8</accession>